<name>A0A9P8KYY5_9PEZI</name>
<proteinExistence type="predicted"/>
<keyword evidence="1" id="KW-0732">Signal</keyword>
<comment type="caution">
    <text evidence="2">The sequence shown here is derived from an EMBL/GenBank/DDBJ whole genome shotgun (WGS) entry which is preliminary data.</text>
</comment>
<dbReference type="AlphaFoldDB" id="A0A9P8KYY5"/>
<feature type="signal peptide" evidence="1">
    <location>
        <begin position="1"/>
        <end position="22"/>
    </location>
</feature>
<accession>A0A9P8KYY5</accession>
<keyword evidence="3" id="KW-1185">Reference proteome</keyword>
<evidence type="ECO:0000313" key="2">
    <source>
        <dbReference type="EMBL" id="KAH0542982.1"/>
    </source>
</evidence>
<organism evidence="2 3">
    <name type="scientific">Glutinoglossum americanum</name>
    <dbReference type="NCBI Taxonomy" id="1670608"/>
    <lineage>
        <taxon>Eukaryota</taxon>
        <taxon>Fungi</taxon>
        <taxon>Dikarya</taxon>
        <taxon>Ascomycota</taxon>
        <taxon>Pezizomycotina</taxon>
        <taxon>Geoglossomycetes</taxon>
        <taxon>Geoglossales</taxon>
        <taxon>Geoglossaceae</taxon>
        <taxon>Glutinoglossum</taxon>
    </lineage>
</organism>
<evidence type="ECO:0000313" key="3">
    <source>
        <dbReference type="Proteomes" id="UP000698800"/>
    </source>
</evidence>
<dbReference type="EMBL" id="JAGHQL010000042">
    <property type="protein sequence ID" value="KAH0542982.1"/>
    <property type="molecule type" value="Genomic_DNA"/>
</dbReference>
<feature type="chain" id="PRO_5040314556" evidence="1">
    <location>
        <begin position="23"/>
        <end position="237"/>
    </location>
</feature>
<sequence>MYPNLLALFLSVIEYGSRLAWADKEIETYCGIIDSTSDLLFHVNLTFQTLVAFLTEEHKRWVEGEMQRSQTALANATNIMERKMGKGLNGRWLRSWGWVLKDREAAETYKSVVLQCHSTLLEINLELALVEGTRLEYSPPSSEVGHIENTVQQKRLWDQCEPWSKDDLCVGTPHSYRTTLGQQRHLTFPMMSPRHRVSEGILPASITGLPTYLDLGDREREVEIHSWLLKNAMQKAR</sequence>
<dbReference type="Proteomes" id="UP000698800">
    <property type="component" value="Unassembled WGS sequence"/>
</dbReference>
<protein>
    <submittedName>
        <fullName evidence="2">Uncharacterized protein</fullName>
    </submittedName>
</protein>
<reference evidence="2" key="1">
    <citation type="submission" date="2021-03" db="EMBL/GenBank/DDBJ databases">
        <title>Comparative genomics and phylogenomic investigation of the class Geoglossomycetes provide insights into ecological specialization and systematics.</title>
        <authorList>
            <person name="Melie T."/>
            <person name="Pirro S."/>
            <person name="Miller A.N."/>
            <person name="Quandt A."/>
        </authorList>
    </citation>
    <scope>NUCLEOTIDE SEQUENCE</scope>
    <source>
        <strain evidence="2">GBOQ0MN5Z8</strain>
    </source>
</reference>
<evidence type="ECO:0000256" key="1">
    <source>
        <dbReference type="SAM" id="SignalP"/>
    </source>
</evidence>
<dbReference type="OrthoDB" id="10378289at2759"/>
<gene>
    <name evidence="2" type="ORF">FGG08_002670</name>
</gene>